<sequence length="232" mass="26256">MHPPTIFKDLPSEERHRRTPVELEYYMLGGHKTGQELGRFAKRCDLTKLRELHLERLVLPDDIGSLLHLNIRFPALLALSLGTAANNPQIDSQAAKFIRTIPPLRALRMTIGTGRLALNAILETHGESLRSLNLGTSELGYISDYIDVASPSTIKLRAKRCPNISYLDITIPHIAGDERELEMFTALGSMPRLQYLMLSLAFEHYNTDGPERGEYIEREDLQGLERRTTHSE</sequence>
<organism evidence="1 2">
    <name type="scientific">Pseudocercospora musae</name>
    <dbReference type="NCBI Taxonomy" id="113226"/>
    <lineage>
        <taxon>Eukaryota</taxon>
        <taxon>Fungi</taxon>
        <taxon>Dikarya</taxon>
        <taxon>Ascomycota</taxon>
        <taxon>Pezizomycotina</taxon>
        <taxon>Dothideomycetes</taxon>
        <taxon>Dothideomycetidae</taxon>
        <taxon>Mycosphaerellales</taxon>
        <taxon>Mycosphaerellaceae</taxon>
        <taxon>Pseudocercospora</taxon>
    </lineage>
</organism>
<dbReference type="SUPFAM" id="SSF52047">
    <property type="entry name" value="RNI-like"/>
    <property type="match status" value="1"/>
</dbReference>
<proteinExistence type="predicted"/>
<dbReference type="AlphaFoldDB" id="A0A139IAE3"/>
<dbReference type="STRING" id="113226.A0A139IAE3"/>
<dbReference type="InterPro" id="IPR032675">
    <property type="entry name" value="LRR_dom_sf"/>
</dbReference>
<reference evidence="1 2" key="1">
    <citation type="submission" date="2015-07" db="EMBL/GenBank/DDBJ databases">
        <title>Comparative genomics of the Sigatoka disease complex on banana suggests a link between parallel evolutionary changes in Pseudocercospora fijiensis and Pseudocercospora eumusae and increased virulence on the banana host.</title>
        <authorList>
            <person name="Chang T.-C."/>
            <person name="Salvucci A."/>
            <person name="Crous P.W."/>
            <person name="Stergiopoulos I."/>
        </authorList>
    </citation>
    <scope>NUCLEOTIDE SEQUENCE [LARGE SCALE GENOMIC DNA]</scope>
    <source>
        <strain evidence="1 2">CBS 116634</strain>
    </source>
</reference>
<evidence type="ECO:0008006" key="3">
    <source>
        <dbReference type="Google" id="ProtNLM"/>
    </source>
</evidence>
<accession>A0A139IAE3</accession>
<comment type="caution">
    <text evidence="1">The sequence shown here is derived from an EMBL/GenBank/DDBJ whole genome shotgun (WGS) entry which is preliminary data.</text>
</comment>
<protein>
    <recommendedName>
        <fullName evidence="3">F-box domain-containing protein</fullName>
    </recommendedName>
</protein>
<evidence type="ECO:0000313" key="1">
    <source>
        <dbReference type="EMBL" id="KXT11626.1"/>
    </source>
</evidence>
<dbReference type="OrthoDB" id="3945550at2759"/>
<keyword evidence="2" id="KW-1185">Reference proteome</keyword>
<dbReference type="Proteomes" id="UP000073492">
    <property type="component" value="Unassembled WGS sequence"/>
</dbReference>
<dbReference type="EMBL" id="LFZO01000188">
    <property type="protein sequence ID" value="KXT11626.1"/>
    <property type="molecule type" value="Genomic_DNA"/>
</dbReference>
<dbReference type="Gene3D" id="3.80.10.10">
    <property type="entry name" value="Ribonuclease Inhibitor"/>
    <property type="match status" value="1"/>
</dbReference>
<gene>
    <name evidence="1" type="ORF">AC579_65</name>
</gene>
<evidence type="ECO:0000313" key="2">
    <source>
        <dbReference type="Proteomes" id="UP000073492"/>
    </source>
</evidence>
<name>A0A139IAE3_9PEZI</name>